<proteinExistence type="inferred from homology"/>
<evidence type="ECO:0000313" key="5">
    <source>
        <dbReference type="Proteomes" id="UP000279259"/>
    </source>
</evidence>
<evidence type="ECO:0000256" key="2">
    <source>
        <dbReference type="SAM" id="MobiDB-lite"/>
    </source>
</evidence>
<organism evidence="4 5">
    <name type="scientific">Saitozyma podzolica</name>
    <dbReference type="NCBI Taxonomy" id="1890683"/>
    <lineage>
        <taxon>Eukaryota</taxon>
        <taxon>Fungi</taxon>
        <taxon>Dikarya</taxon>
        <taxon>Basidiomycota</taxon>
        <taxon>Agaricomycotina</taxon>
        <taxon>Tremellomycetes</taxon>
        <taxon>Tremellales</taxon>
        <taxon>Trimorphomycetaceae</taxon>
        <taxon>Saitozyma</taxon>
    </lineage>
</organism>
<evidence type="ECO:0008006" key="6">
    <source>
        <dbReference type="Google" id="ProtNLM"/>
    </source>
</evidence>
<dbReference type="PANTHER" id="PTHR31834">
    <property type="entry name" value="INITIATION-SPECIFIC ALPHA-1,6-MANNOSYLTRANSFERASE"/>
    <property type="match status" value="1"/>
</dbReference>
<dbReference type="InterPro" id="IPR039367">
    <property type="entry name" value="Och1-like"/>
</dbReference>
<dbReference type="GO" id="GO:0000009">
    <property type="term" value="F:alpha-1,6-mannosyltransferase activity"/>
    <property type="evidence" value="ECO:0007669"/>
    <property type="project" value="InterPro"/>
</dbReference>
<evidence type="ECO:0000256" key="3">
    <source>
        <dbReference type="SAM" id="Phobius"/>
    </source>
</evidence>
<dbReference type="AlphaFoldDB" id="A0A427Y8G7"/>
<feature type="transmembrane region" description="Helical" evidence="3">
    <location>
        <begin position="29"/>
        <end position="48"/>
    </location>
</feature>
<keyword evidence="3" id="KW-1133">Transmembrane helix</keyword>
<dbReference type="Proteomes" id="UP000279259">
    <property type="component" value="Unassembled WGS sequence"/>
</dbReference>
<sequence>MTANGPYSTSPSAIAAPTGMILGLLRPRLRAVLLGLLVVPTLTMVLYLRSTSSLPDSPLPGQPLAYHVPLRSCVGSGDQMPSAGERLKAWFGWTSSTSSSSWSSNDWAESDFVPTSGIERYMASHLSDLQSSYDPEHDLVEYGLKTSNISLPIYISDLLDTYRTYLASPTSFFSASTSQTIPAYLSLVLSRLSLRPPGTQLPECPKQVMTTDKSVDDLPDEFARWKEIMPDWQIRYFDDEGLREWVGAAFGGAKAEGIWESLPRQVLKTDVFRYMAMLVEGGIYTDSDTAPIIPTSKWGRPYRSGTPPLLTHLTRLLSLSTSSNPSEPATPESEARLPDVDLLDTITASLGHSEVYDAPLIEDGAELGEPALVVSVEADAIDFGWDNWRELSMARAVQFTQWTFMARPGHPVFLDALGRTLRKSEEVARLSEEAVETGEEYTPESALEWTGPGVFTDCVYRYLLARYGFQPSDLIHQKVPIRVGDVLILPAGSFSSVSPFTGEQQRPWAAVFHGFLGRWREADPAQHEKERLKKLKDEGEANGEHAQAEKVGEELEKLMETSQEGQAK</sequence>
<dbReference type="EMBL" id="RSCD01000017">
    <property type="protein sequence ID" value="RSH87353.1"/>
    <property type="molecule type" value="Genomic_DNA"/>
</dbReference>
<dbReference type="InterPro" id="IPR007577">
    <property type="entry name" value="GlycoTrfase_DXD_sugar-bd_CS"/>
</dbReference>
<dbReference type="SUPFAM" id="SSF53448">
    <property type="entry name" value="Nucleotide-diphospho-sugar transferases"/>
    <property type="match status" value="1"/>
</dbReference>
<accession>A0A427Y8G7</accession>
<dbReference type="OrthoDB" id="409543at2759"/>
<gene>
    <name evidence="4" type="ORF">EHS25_003262</name>
</gene>
<dbReference type="PANTHER" id="PTHR31834:SF1">
    <property type="entry name" value="INITIATION-SPECIFIC ALPHA-1,6-MANNOSYLTRANSFERASE"/>
    <property type="match status" value="1"/>
</dbReference>
<dbReference type="Pfam" id="PF04488">
    <property type="entry name" value="Gly_transf_sug"/>
    <property type="match status" value="1"/>
</dbReference>
<dbReference type="GO" id="GO:0006487">
    <property type="term" value="P:protein N-linked glycosylation"/>
    <property type="evidence" value="ECO:0007669"/>
    <property type="project" value="TreeGrafter"/>
</dbReference>
<feature type="region of interest" description="Disordered" evidence="2">
    <location>
        <begin position="523"/>
        <end position="568"/>
    </location>
</feature>
<evidence type="ECO:0000256" key="1">
    <source>
        <dbReference type="ARBA" id="ARBA00009003"/>
    </source>
</evidence>
<dbReference type="GO" id="GO:0000136">
    <property type="term" value="C:mannan polymerase complex"/>
    <property type="evidence" value="ECO:0007669"/>
    <property type="project" value="TreeGrafter"/>
</dbReference>
<keyword evidence="5" id="KW-1185">Reference proteome</keyword>
<evidence type="ECO:0000313" key="4">
    <source>
        <dbReference type="EMBL" id="RSH87353.1"/>
    </source>
</evidence>
<comment type="similarity">
    <text evidence="1">Belongs to the glycosyltransferase 32 family.</text>
</comment>
<dbReference type="STRING" id="1890683.A0A427Y8G7"/>
<comment type="caution">
    <text evidence="4">The sequence shown here is derived from an EMBL/GenBank/DDBJ whole genome shotgun (WGS) entry which is preliminary data.</text>
</comment>
<dbReference type="InterPro" id="IPR029044">
    <property type="entry name" value="Nucleotide-diphossugar_trans"/>
</dbReference>
<dbReference type="Gene3D" id="3.90.550.20">
    <property type="match status" value="1"/>
</dbReference>
<protein>
    <recommendedName>
        <fullName evidence="6">Membrane-bound alpha-1,6-mannosyltransferase Initiation-specific</fullName>
    </recommendedName>
</protein>
<keyword evidence="3" id="KW-0472">Membrane</keyword>
<reference evidence="4 5" key="1">
    <citation type="submission" date="2018-11" db="EMBL/GenBank/DDBJ databases">
        <title>Genome sequence of Saitozyma podzolica DSM 27192.</title>
        <authorList>
            <person name="Aliyu H."/>
            <person name="Gorte O."/>
            <person name="Ochsenreither K."/>
        </authorList>
    </citation>
    <scope>NUCLEOTIDE SEQUENCE [LARGE SCALE GENOMIC DNA]</scope>
    <source>
        <strain evidence="4 5">DSM 27192</strain>
    </source>
</reference>
<feature type="compositionally biased region" description="Basic and acidic residues" evidence="2">
    <location>
        <begin position="523"/>
        <end position="559"/>
    </location>
</feature>
<name>A0A427Y8G7_9TREE</name>
<keyword evidence="3" id="KW-0812">Transmembrane</keyword>